<dbReference type="InterPro" id="IPR019171">
    <property type="entry name" value="MIX23"/>
</dbReference>
<dbReference type="Pfam" id="PF09774">
    <property type="entry name" value="MIX23"/>
    <property type="match status" value="1"/>
</dbReference>
<dbReference type="PANTHER" id="PTHR31905:SF2">
    <property type="entry name" value="PROTEIN MIX23"/>
    <property type="match status" value="1"/>
</dbReference>
<comment type="similarity">
    <text evidence="1">Belongs to the MIX23 family.</text>
</comment>
<dbReference type="EMBL" id="CAJPEV010006686">
    <property type="protein sequence ID" value="CAG0904301.1"/>
    <property type="molecule type" value="Genomic_DNA"/>
</dbReference>
<accession>A0A7R9AH31</accession>
<gene>
    <name evidence="4" type="ORF">DSTB1V02_LOCUS13534</name>
</gene>
<evidence type="ECO:0000313" key="5">
    <source>
        <dbReference type="Proteomes" id="UP000677054"/>
    </source>
</evidence>
<evidence type="ECO:0000256" key="3">
    <source>
        <dbReference type="ARBA" id="ARBA00030733"/>
    </source>
</evidence>
<protein>
    <recommendedName>
        <fullName evidence="2">Protein MIX23</fullName>
    </recommendedName>
    <alternativeName>
        <fullName evidence="3">Coiled-coil domain-containing protein 58</fullName>
    </alternativeName>
</protein>
<name>A0A7R9AH31_9CRUS</name>
<dbReference type="OrthoDB" id="5593818at2759"/>
<proteinExistence type="inferred from homology"/>
<evidence type="ECO:0000256" key="1">
    <source>
        <dbReference type="ARBA" id="ARBA00024204"/>
    </source>
</evidence>
<dbReference type="PANTHER" id="PTHR31905">
    <property type="entry name" value="COILED-COIL DOMAIN-CONTAINING PROTEIN 58"/>
    <property type="match status" value="1"/>
</dbReference>
<dbReference type="AlphaFoldDB" id="A0A7R9AH31"/>
<dbReference type="Proteomes" id="UP000677054">
    <property type="component" value="Unassembled WGS sequence"/>
</dbReference>
<dbReference type="GO" id="GO:0005758">
    <property type="term" value="C:mitochondrial intermembrane space"/>
    <property type="evidence" value="ECO:0007669"/>
    <property type="project" value="InterPro"/>
</dbReference>
<dbReference type="EMBL" id="LR906203">
    <property type="protein sequence ID" value="CAD7253787.1"/>
    <property type="molecule type" value="Genomic_DNA"/>
</dbReference>
<keyword evidence="5" id="KW-1185">Reference proteome</keyword>
<sequence length="159" mass="18463">MAAPRTSLAVDSLDLGSFQTVSCHDFLEFQDVLKKMRVMDDKIVYALNTSIPTDSFKGQINPETTCKDLYEQLQKNYSAREAAIKRCLGVVLTDVSDIKRQREKDPDNINLLKELRKQQTKLRLMQSELNVEEVVKDRTLKVFYERCRLHYKPPDISHL</sequence>
<evidence type="ECO:0000313" key="4">
    <source>
        <dbReference type="EMBL" id="CAD7253787.1"/>
    </source>
</evidence>
<evidence type="ECO:0000256" key="2">
    <source>
        <dbReference type="ARBA" id="ARBA00024228"/>
    </source>
</evidence>
<organism evidence="4">
    <name type="scientific">Darwinula stevensoni</name>
    <dbReference type="NCBI Taxonomy" id="69355"/>
    <lineage>
        <taxon>Eukaryota</taxon>
        <taxon>Metazoa</taxon>
        <taxon>Ecdysozoa</taxon>
        <taxon>Arthropoda</taxon>
        <taxon>Crustacea</taxon>
        <taxon>Oligostraca</taxon>
        <taxon>Ostracoda</taxon>
        <taxon>Podocopa</taxon>
        <taxon>Podocopida</taxon>
        <taxon>Darwinulocopina</taxon>
        <taxon>Darwinuloidea</taxon>
        <taxon>Darwinulidae</taxon>
        <taxon>Darwinula</taxon>
    </lineage>
</organism>
<reference evidence="4" key="1">
    <citation type="submission" date="2020-11" db="EMBL/GenBank/DDBJ databases">
        <authorList>
            <person name="Tran Van P."/>
        </authorList>
    </citation>
    <scope>NUCLEOTIDE SEQUENCE</scope>
</reference>